<accession>A0A158BKF1</accession>
<proteinExistence type="predicted"/>
<dbReference type="AlphaFoldDB" id="A0A158BKF1"/>
<sequence length="54" mass="6584">MERAGVDGGEHEYQEENYIALKWDRWPVEILMWNRQRRIFHDPTKQFSLIPVVV</sequence>
<comment type="caution">
    <text evidence="1">The sequence shown here is derived from an EMBL/GenBank/DDBJ whole genome shotgun (WGS) entry which is preliminary data.</text>
</comment>
<evidence type="ECO:0000313" key="2">
    <source>
        <dbReference type="Proteomes" id="UP000054596"/>
    </source>
</evidence>
<keyword evidence="2" id="KW-1185">Reference proteome</keyword>
<dbReference type="EMBL" id="FCOJ02000031">
    <property type="protein sequence ID" value="SAK70534.1"/>
    <property type="molecule type" value="Genomic_DNA"/>
</dbReference>
<dbReference type="STRING" id="1777143.AWB82_04244"/>
<dbReference type="Proteomes" id="UP000054596">
    <property type="component" value="Unassembled WGS sequence"/>
</dbReference>
<organism evidence="1 2">
    <name type="scientific">Caballeronia glebae</name>
    <dbReference type="NCBI Taxonomy" id="1777143"/>
    <lineage>
        <taxon>Bacteria</taxon>
        <taxon>Pseudomonadati</taxon>
        <taxon>Pseudomonadota</taxon>
        <taxon>Betaproteobacteria</taxon>
        <taxon>Burkholderiales</taxon>
        <taxon>Burkholderiaceae</taxon>
        <taxon>Caballeronia</taxon>
    </lineage>
</organism>
<gene>
    <name evidence="1" type="ORF">AWB82_04244</name>
</gene>
<reference evidence="1" key="1">
    <citation type="submission" date="2016-01" db="EMBL/GenBank/DDBJ databases">
        <authorList>
            <person name="Peeters C."/>
        </authorList>
    </citation>
    <scope>NUCLEOTIDE SEQUENCE [LARGE SCALE GENOMIC DNA]</scope>
    <source>
        <strain evidence="1">LMG 29325</strain>
    </source>
</reference>
<name>A0A158BKF1_9BURK</name>
<protein>
    <submittedName>
        <fullName evidence="1">Uncharacterized protein</fullName>
    </submittedName>
</protein>
<evidence type="ECO:0000313" key="1">
    <source>
        <dbReference type="EMBL" id="SAK70534.1"/>
    </source>
</evidence>